<protein>
    <submittedName>
        <fullName evidence="1">tRNA 2-thiouridine synthesizing protein B</fullName>
    </submittedName>
</protein>
<dbReference type="InterPro" id="IPR007215">
    <property type="entry name" value="Sulphur_relay_TusB/DsrH"/>
</dbReference>
<dbReference type="GO" id="GO:0002143">
    <property type="term" value="P:tRNA wobble position uridine thiolation"/>
    <property type="evidence" value="ECO:0007669"/>
    <property type="project" value="InterPro"/>
</dbReference>
<dbReference type="EMBL" id="SMFT01000005">
    <property type="protein sequence ID" value="TCJ95916.1"/>
    <property type="molecule type" value="Genomic_DNA"/>
</dbReference>
<organism evidence="1 2">
    <name type="scientific">Volucribacter psittacicida</name>
    <dbReference type="NCBI Taxonomy" id="203482"/>
    <lineage>
        <taxon>Bacteria</taxon>
        <taxon>Pseudomonadati</taxon>
        <taxon>Pseudomonadota</taxon>
        <taxon>Gammaproteobacteria</taxon>
        <taxon>Pasteurellales</taxon>
        <taxon>Pasteurellaceae</taxon>
        <taxon>Volucribacter</taxon>
    </lineage>
</organism>
<keyword evidence="2" id="KW-1185">Reference proteome</keyword>
<evidence type="ECO:0000313" key="1">
    <source>
        <dbReference type="EMBL" id="TCJ95916.1"/>
    </source>
</evidence>
<accession>A0A4R1FLL1</accession>
<evidence type="ECO:0000313" key="2">
    <source>
        <dbReference type="Proteomes" id="UP000294702"/>
    </source>
</evidence>
<proteinExistence type="predicted"/>
<dbReference type="Proteomes" id="UP000294702">
    <property type="component" value="Unassembled WGS sequence"/>
</dbReference>
<dbReference type="SUPFAM" id="SSF75169">
    <property type="entry name" value="DsrEFH-like"/>
    <property type="match status" value="1"/>
</dbReference>
<dbReference type="GO" id="GO:0005737">
    <property type="term" value="C:cytoplasm"/>
    <property type="evidence" value="ECO:0007669"/>
    <property type="project" value="InterPro"/>
</dbReference>
<reference evidence="1 2" key="1">
    <citation type="submission" date="2019-03" db="EMBL/GenBank/DDBJ databases">
        <title>Genomic Encyclopedia of Type Strains, Phase IV (KMG-IV): sequencing the most valuable type-strain genomes for metagenomic binning, comparative biology and taxonomic classification.</title>
        <authorList>
            <person name="Goeker M."/>
        </authorList>
    </citation>
    <scope>NUCLEOTIDE SEQUENCE [LARGE SCALE GENOMIC DNA]</scope>
    <source>
        <strain evidence="1 2">DSM 15534</strain>
    </source>
</reference>
<comment type="caution">
    <text evidence="1">The sequence shown here is derived from an EMBL/GenBank/DDBJ whole genome shotgun (WGS) entry which is preliminary data.</text>
</comment>
<dbReference type="AlphaFoldDB" id="A0A4R1FLL1"/>
<dbReference type="Pfam" id="PF04077">
    <property type="entry name" value="DsrH"/>
    <property type="match status" value="1"/>
</dbReference>
<name>A0A4R1FLL1_9PAST</name>
<gene>
    <name evidence="1" type="ORF">EV694_1918</name>
</gene>
<dbReference type="RefSeq" id="WP_132691851.1">
    <property type="nucleotide sequence ID" value="NZ_SMFT01000005.1"/>
</dbReference>
<dbReference type="Gene3D" id="3.40.1260.10">
    <property type="entry name" value="DsrEFH-like"/>
    <property type="match status" value="1"/>
</dbReference>
<dbReference type="OrthoDB" id="7064722at2"/>
<sequence length="89" mass="10238">MLYTFAKADYSAQQLQYYLAQCGEKDAVLLWQDGVLLALKYPQLLADCYVLDIDAQARNILELLPPKVRLVSLMDLVHLTEQYYPQLSL</sequence>
<dbReference type="InterPro" id="IPR027396">
    <property type="entry name" value="DsrEFH-like"/>
</dbReference>